<dbReference type="Gene3D" id="3.50.50.60">
    <property type="entry name" value="FAD/NAD(P)-binding domain"/>
    <property type="match status" value="1"/>
</dbReference>
<organism evidence="7 8">
    <name type="scientific">Phreatobacter stygius</name>
    <dbReference type="NCBI Taxonomy" id="1940610"/>
    <lineage>
        <taxon>Bacteria</taxon>
        <taxon>Pseudomonadati</taxon>
        <taxon>Pseudomonadota</taxon>
        <taxon>Alphaproteobacteria</taxon>
        <taxon>Hyphomicrobiales</taxon>
        <taxon>Phreatobacteraceae</taxon>
        <taxon>Phreatobacter</taxon>
    </lineage>
</organism>
<protein>
    <submittedName>
        <fullName evidence="7">FAD-dependent oxidoreductase</fullName>
    </submittedName>
</protein>
<dbReference type="InterPro" id="IPR007867">
    <property type="entry name" value="GMC_OxRtase_C"/>
</dbReference>
<dbReference type="OrthoDB" id="9785276at2"/>
<dbReference type="InterPro" id="IPR036188">
    <property type="entry name" value="FAD/NAD-bd_sf"/>
</dbReference>
<dbReference type="Pfam" id="PF00732">
    <property type="entry name" value="GMC_oxred_N"/>
    <property type="match status" value="1"/>
</dbReference>
<evidence type="ECO:0000313" key="8">
    <source>
        <dbReference type="Proteomes" id="UP000298781"/>
    </source>
</evidence>
<sequence>MPRPHDPHISPWRTSKLEADYIVVGAGSAGCAVAARLSEKPNTSVLLVEAGKRDRLGITSIPAALMHTIGNPRYDWAYMSEPDPTRGGLSELWPRGRLPGGSSAINGMIFIRGAPHDFDRWAALGNAGWGWQDVLPYFRRLETADHPDNAVRGGMGPQRVSALQWRHPVSQDFIDSGVAAGIPANDDLNGQSHEGIAWNQGSTRNGARHSAWDAYVAPRLKQSGLKVLDGAQVERIIFDGRRASGLAFRRDGRSIEAVARRGVVLAAGAINSPQLLMLSGIGCAAQLAALGISPVIDSPGVGRDLMEHPGLYVQAELDVPTANSTASPVKAAAAFARWLIKGTGPMSVPTAQVLAFFRSSPAEPEPDLQFHLFPFGSILRGGKRVIPKQNLATILVNANYPKSRGWLELRSKDPLEPIAIHPRLLDHPDDLAAVMRGLAWVRKMASTPPFGPHVRELIGVPPPDAGAEADEAFIRSATRPFYHPVGTCRMGSDAAAVVSPTLQVRGAEALWVADASIFPHHIAGNTNATSLMIGEKAADLIHSHHGW</sequence>
<evidence type="ECO:0000313" key="7">
    <source>
        <dbReference type="EMBL" id="QCI63833.1"/>
    </source>
</evidence>
<proteinExistence type="inferred from homology"/>
<gene>
    <name evidence="7" type="ORF">E8M01_05985</name>
</gene>
<dbReference type="GO" id="GO:0050660">
    <property type="term" value="F:flavin adenine dinucleotide binding"/>
    <property type="evidence" value="ECO:0007669"/>
    <property type="project" value="InterPro"/>
</dbReference>
<dbReference type="AlphaFoldDB" id="A0A4D7AYD0"/>
<evidence type="ECO:0000259" key="6">
    <source>
        <dbReference type="PROSITE" id="PS00624"/>
    </source>
</evidence>
<keyword evidence="3" id="KW-0285">Flavoprotein</keyword>
<dbReference type="SUPFAM" id="SSF54373">
    <property type="entry name" value="FAD-linked reductases, C-terminal domain"/>
    <property type="match status" value="1"/>
</dbReference>
<dbReference type="InterPro" id="IPR000172">
    <property type="entry name" value="GMC_OxRdtase_N"/>
</dbReference>
<dbReference type="KEGG" id="pstg:E8M01_05985"/>
<comment type="cofactor">
    <cofactor evidence="1 5">
        <name>FAD</name>
        <dbReference type="ChEBI" id="CHEBI:57692"/>
    </cofactor>
</comment>
<dbReference type="PROSITE" id="PS51257">
    <property type="entry name" value="PROKAR_LIPOPROTEIN"/>
    <property type="match status" value="1"/>
</dbReference>
<dbReference type="GO" id="GO:0016614">
    <property type="term" value="F:oxidoreductase activity, acting on CH-OH group of donors"/>
    <property type="evidence" value="ECO:0007669"/>
    <property type="project" value="InterPro"/>
</dbReference>
<evidence type="ECO:0000256" key="4">
    <source>
        <dbReference type="ARBA" id="ARBA00022827"/>
    </source>
</evidence>
<evidence type="ECO:0000256" key="3">
    <source>
        <dbReference type="ARBA" id="ARBA00022630"/>
    </source>
</evidence>
<evidence type="ECO:0000256" key="1">
    <source>
        <dbReference type="ARBA" id="ARBA00001974"/>
    </source>
</evidence>
<comment type="similarity">
    <text evidence="2">Belongs to the GMC oxidoreductase family.</text>
</comment>
<evidence type="ECO:0000256" key="2">
    <source>
        <dbReference type="ARBA" id="ARBA00010790"/>
    </source>
</evidence>
<dbReference type="RefSeq" id="WP_136959290.1">
    <property type="nucleotide sequence ID" value="NZ_CP039690.1"/>
</dbReference>
<feature type="binding site" evidence="5">
    <location>
        <position position="233"/>
    </location>
    <ligand>
        <name>FAD</name>
        <dbReference type="ChEBI" id="CHEBI:57692"/>
    </ligand>
</feature>
<dbReference type="EMBL" id="CP039690">
    <property type="protein sequence ID" value="QCI63833.1"/>
    <property type="molecule type" value="Genomic_DNA"/>
</dbReference>
<keyword evidence="8" id="KW-1185">Reference proteome</keyword>
<dbReference type="Gene3D" id="3.30.410.40">
    <property type="match status" value="1"/>
</dbReference>
<dbReference type="PIRSF" id="PIRSF000137">
    <property type="entry name" value="Alcohol_oxidase"/>
    <property type="match status" value="1"/>
</dbReference>
<dbReference type="PANTHER" id="PTHR11552:SF147">
    <property type="entry name" value="CHOLINE DEHYDROGENASE, MITOCHONDRIAL"/>
    <property type="match status" value="1"/>
</dbReference>
<dbReference type="PROSITE" id="PS00624">
    <property type="entry name" value="GMC_OXRED_2"/>
    <property type="match status" value="1"/>
</dbReference>
<accession>A0A4D7AYD0</accession>
<dbReference type="Proteomes" id="UP000298781">
    <property type="component" value="Chromosome"/>
</dbReference>
<dbReference type="Pfam" id="PF05199">
    <property type="entry name" value="GMC_oxred_C"/>
    <property type="match status" value="1"/>
</dbReference>
<dbReference type="InterPro" id="IPR012132">
    <property type="entry name" value="GMC_OxRdtase"/>
</dbReference>
<dbReference type="SUPFAM" id="SSF51905">
    <property type="entry name" value="FAD/NAD(P)-binding domain"/>
    <property type="match status" value="1"/>
</dbReference>
<evidence type="ECO:0000256" key="5">
    <source>
        <dbReference type="PIRSR" id="PIRSR000137-2"/>
    </source>
</evidence>
<name>A0A4D7AYD0_9HYPH</name>
<feature type="domain" description="Glucose-methanol-choline oxidoreductase N-terminal" evidence="6">
    <location>
        <begin position="268"/>
        <end position="282"/>
    </location>
</feature>
<keyword evidence="4 5" id="KW-0274">FAD</keyword>
<reference evidence="7 8" key="1">
    <citation type="submission" date="2019-04" db="EMBL/GenBank/DDBJ databases">
        <title>Phreatobacter aquaticus sp. nov.</title>
        <authorList>
            <person name="Choi A."/>
        </authorList>
    </citation>
    <scope>NUCLEOTIDE SEQUENCE [LARGE SCALE GENOMIC DNA]</scope>
    <source>
        <strain evidence="7 8">KCTC 52518</strain>
    </source>
</reference>
<dbReference type="PANTHER" id="PTHR11552">
    <property type="entry name" value="GLUCOSE-METHANOL-CHOLINE GMC OXIDOREDUCTASE"/>
    <property type="match status" value="1"/>
</dbReference>